<sequence length="241" mass="25560">MKILIVAVSLLILGGCAANGQSPWAGLMSPGSCPKPGSDQELALNLADDMANEGKLHASLANLQSLPDALPQVRQRKARAYRLLGRNEAEPLYRSLLGTCLAADGEHGLGQLASAKGDNGQAMEHLQRAARLAPTDEKIRNDLGVVYLDQLRLEDARFEFLTAIELKQSDPLAAVNLVTLLIYQGNWGQAAQLVSQLGLSPAQVNEAQSRAGKLKASRPATARPSKDQVATVGDVLPATAK</sequence>
<protein>
    <submittedName>
        <fullName evidence="4">Uncharacterized protein</fullName>
    </submittedName>
</protein>
<accession>A0A1T2YTT9</accession>
<dbReference type="PIRSF" id="PIRSF029658">
    <property type="entry name" value="UCP029658_TPR"/>
    <property type="match status" value="1"/>
</dbReference>
<evidence type="ECO:0000256" key="1">
    <source>
        <dbReference type="PROSITE-ProRule" id="PRU00339"/>
    </source>
</evidence>
<reference evidence="4 5" key="1">
    <citation type="submission" date="2016-12" db="EMBL/GenBank/DDBJ databases">
        <title>Draft genome sequences of seven strains of Pseudomonas fluorescens that produce 4-formylaminooxyvinylglycine.</title>
        <authorList>
            <person name="Okrent R.A."/>
            <person name="Manning V.A."/>
            <person name="Trippe K.M."/>
        </authorList>
    </citation>
    <scope>NUCLEOTIDE SEQUENCE [LARGE SCALE GENOMIC DNA]</scope>
    <source>
        <strain evidence="4 5">P5A</strain>
    </source>
</reference>
<name>A0A1T2YTT9_PSEFL</name>
<organism evidence="4 5">
    <name type="scientific">Pseudomonas fluorescens</name>
    <dbReference type="NCBI Taxonomy" id="294"/>
    <lineage>
        <taxon>Bacteria</taxon>
        <taxon>Pseudomonadati</taxon>
        <taxon>Pseudomonadota</taxon>
        <taxon>Gammaproteobacteria</taxon>
        <taxon>Pseudomonadales</taxon>
        <taxon>Pseudomonadaceae</taxon>
        <taxon>Pseudomonas</taxon>
    </lineage>
</organism>
<feature type="region of interest" description="Disordered" evidence="2">
    <location>
        <begin position="208"/>
        <end position="241"/>
    </location>
</feature>
<comment type="caution">
    <text evidence="4">The sequence shown here is derived from an EMBL/GenBank/DDBJ whole genome shotgun (WGS) entry which is preliminary data.</text>
</comment>
<evidence type="ECO:0000256" key="3">
    <source>
        <dbReference type="SAM" id="SignalP"/>
    </source>
</evidence>
<proteinExistence type="predicted"/>
<dbReference type="SUPFAM" id="SSF48452">
    <property type="entry name" value="TPR-like"/>
    <property type="match status" value="1"/>
</dbReference>
<dbReference type="InterPro" id="IPR019734">
    <property type="entry name" value="TPR_rpt"/>
</dbReference>
<feature type="signal peptide" evidence="3">
    <location>
        <begin position="1"/>
        <end position="17"/>
    </location>
</feature>
<feature type="chain" id="PRO_5012368657" evidence="3">
    <location>
        <begin position="18"/>
        <end position="241"/>
    </location>
</feature>
<dbReference type="OrthoDB" id="6181789at2"/>
<dbReference type="PROSITE" id="PS51257">
    <property type="entry name" value="PROKAR_LIPOPROTEIN"/>
    <property type="match status" value="1"/>
</dbReference>
<dbReference type="PROSITE" id="PS50005">
    <property type="entry name" value="TPR"/>
    <property type="match status" value="1"/>
</dbReference>
<dbReference type="Gene3D" id="1.25.40.10">
    <property type="entry name" value="Tetratricopeptide repeat domain"/>
    <property type="match status" value="1"/>
</dbReference>
<dbReference type="InterPro" id="IPR016931">
    <property type="entry name" value="UCP029658_TPR"/>
</dbReference>
<keyword evidence="3" id="KW-0732">Signal</keyword>
<evidence type="ECO:0000313" key="4">
    <source>
        <dbReference type="EMBL" id="OPA95297.1"/>
    </source>
</evidence>
<dbReference type="SMART" id="SM00028">
    <property type="entry name" value="TPR"/>
    <property type="match status" value="2"/>
</dbReference>
<dbReference type="EMBL" id="MSDF01000016">
    <property type="protein sequence ID" value="OPA95297.1"/>
    <property type="molecule type" value="Genomic_DNA"/>
</dbReference>
<dbReference type="Proteomes" id="UP000190965">
    <property type="component" value="Unassembled WGS sequence"/>
</dbReference>
<dbReference type="RefSeq" id="WP_078740511.1">
    <property type="nucleotide sequence ID" value="NZ_MSDF01000016.1"/>
</dbReference>
<dbReference type="InterPro" id="IPR011990">
    <property type="entry name" value="TPR-like_helical_dom_sf"/>
</dbReference>
<keyword evidence="1" id="KW-0802">TPR repeat</keyword>
<dbReference type="AlphaFoldDB" id="A0A1T2YTT9"/>
<evidence type="ECO:0000313" key="5">
    <source>
        <dbReference type="Proteomes" id="UP000190965"/>
    </source>
</evidence>
<dbReference type="Pfam" id="PF14559">
    <property type="entry name" value="TPR_19"/>
    <property type="match status" value="1"/>
</dbReference>
<gene>
    <name evidence="4" type="ORF">BFW87_14740</name>
</gene>
<evidence type="ECO:0000256" key="2">
    <source>
        <dbReference type="SAM" id="MobiDB-lite"/>
    </source>
</evidence>
<feature type="repeat" description="TPR" evidence="1">
    <location>
        <begin position="103"/>
        <end position="136"/>
    </location>
</feature>